<dbReference type="PROSITE" id="PS51257">
    <property type="entry name" value="PROKAR_LIPOPROTEIN"/>
    <property type="match status" value="1"/>
</dbReference>
<keyword evidence="3" id="KW-1185">Reference proteome</keyword>
<dbReference type="AlphaFoldDB" id="A0A9Q3W477"/>
<keyword evidence="1" id="KW-0732">Signal</keyword>
<dbReference type="EMBL" id="JAJVKT010000006">
    <property type="protein sequence ID" value="MCE7508296.1"/>
    <property type="molecule type" value="Genomic_DNA"/>
</dbReference>
<dbReference type="Gene3D" id="2.30.30.830">
    <property type="match status" value="1"/>
</dbReference>
<dbReference type="PIRSF" id="PIRSF016481">
    <property type="entry name" value="Pilus_assembly_PilP"/>
    <property type="match status" value="1"/>
</dbReference>
<sequence>MKARNLAAAPCLLAALLSLGGCTAGADIGQLDARLEEIKARPRGRIEPPPEFKPIATFTYGAHKLRPPFSPPVEQELVKVPEGRKVEPDMSRPREYLERFSLDALRMVGTITKPGKALEALMEDPAGAVTRVRVGSYLGKNFGRVVAVRDNEVSLVEIVPDGHDGWVERSRAVSIAE</sequence>
<name>A0A9Q3W477_9GAMM</name>
<evidence type="ECO:0000313" key="3">
    <source>
        <dbReference type="Proteomes" id="UP001107961"/>
    </source>
</evidence>
<comment type="caution">
    <text evidence="2">The sequence shown here is derived from an EMBL/GenBank/DDBJ whole genome shotgun (WGS) entry which is preliminary data.</text>
</comment>
<protein>
    <submittedName>
        <fullName evidence="2">Pilus assembly protein PilP</fullName>
    </submittedName>
</protein>
<feature type="signal peptide" evidence="1">
    <location>
        <begin position="1"/>
        <end position="26"/>
    </location>
</feature>
<dbReference type="InterPro" id="IPR007446">
    <property type="entry name" value="PilP"/>
</dbReference>
<reference evidence="2" key="1">
    <citation type="submission" date="2022-01" db="EMBL/GenBank/DDBJ databases">
        <authorList>
            <person name="Karlyshev A.V."/>
            <person name="Jaspars M."/>
        </authorList>
    </citation>
    <scope>NUCLEOTIDE SEQUENCE</scope>
    <source>
        <strain evidence="2">AGSA3-2</strain>
    </source>
</reference>
<dbReference type="RefSeq" id="WP_022995172.1">
    <property type="nucleotide sequence ID" value="NZ_CBDDTQ010000006.1"/>
</dbReference>
<evidence type="ECO:0000313" key="2">
    <source>
        <dbReference type="EMBL" id="MCE7508296.1"/>
    </source>
</evidence>
<gene>
    <name evidence="2" type="ORF">LZG35_06565</name>
</gene>
<feature type="chain" id="PRO_5040180835" evidence="1">
    <location>
        <begin position="27"/>
        <end position="177"/>
    </location>
</feature>
<proteinExistence type="predicted"/>
<dbReference type="KEGG" id="axe:P40_19325"/>
<evidence type="ECO:0000256" key="1">
    <source>
        <dbReference type="SAM" id="SignalP"/>
    </source>
</evidence>
<organism evidence="2 3">
    <name type="scientific">Alloalcanivorax xenomutans</name>
    <dbReference type="NCBI Taxonomy" id="1094342"/>
    <lineage>
        <taxon>Bacteria</taxon>
        <taxon>Pseudomonadati</taxon>
        <taxon>Pseudomonadota</taxon>
        <taxon>Gammaproteobacteria</taxon>
        <taxon>Oceanospirillales</taxon>
        <taxon>Alcanivoracaceae</taxon>
        <taxon>Alloalcanivorax</taxon>
    </lineage>
</organism>
<dbReference type="Proteomes" id="UP001107961">
    <property type="component" value="Unassembled WGS sequence"/>
</dbReference>
<accession>A0A9Q3W477</accession>
<dbReference type="GeneID" id="94688456"/>
<dbReference type="Pfam" id="PF04351">
    <property type="entry name" value="PilP"/>
    <property type="match status" value="1"/>
</dbReference>